<evidence type="ECO:0000313" key="6">
    <source>
        <dbReference type="Proteomes" id="UP000620046"/>
    </source>
</evidence>
<dbReference type="Pfam" id="PF20148">
    <property type="entry name" value="DUF6531"/>
    <property type="match status" value="1"/>
</dbReference>
<dbReference type="InterPro" id="IPR031325">
    <property type="entry name" value="RHS_repeat"/>
</dbReference>
<evidence type="ECO:0000256" key="1">
    <source>
        <dbReference type="ARBA" id="ARBA00022737"/>
    </source>
</evidence>
<evidence type="ECO:0008006" key="7">
    <source>
        <dbReference type="Google" id="ProtNLM"/>
    </source>
</evidence>
<dbReference type="PANTHER" id="PTHR32305">
    <property type="match status" value="1"/>
</dbReference>
<keyword evidence="2" id="KW-0732">Signal</keyword>
<dbReference type="Gene3D" id="2.180.10.10">
    <property type="entry name" value="RHS repeat-associated core"/>
    <property type="match status" value="2"/>
</dbReference>
<dbReference type="PANTHER" id="PTHR32305:SF15">
    <property type="entry name" value="PROTEIN RHSA-RELATED"/>
    <property type="match status" value="1"/>
</dbReference>
<dbReference type="InterPro" id="IPR050708">
    <property type="entry name" value="T6SS_VgrG/RHS"/>
</dbReference>
<dbReference type="EMBL" id="BMJA01000002">
    <property type="protein sequence ID" value="GGA33692.1"/>
    <property type="molecule type" value="Genomic_DNA"/>
</dbReference>
<dbReference type="Pfam" id="PF05593">
    <property type="entry name" value="RHS_repeat"/>
    <property type="match status" value="2"/>
</dbReference>
<dbReference type="InterPro" id="IPR006530">
    <property type="entry name" value="YD"/>
</dbReference>
<dbReference type="InterPro" id="IPR045351">
    <property type="entry name" value="DUF6531"/>
</dbReference>
<feature type="domain" description="DUF6531" evidence="3">
    <location>
        <begin position="113"/>
        <end position="190"/>
    </location>
</feature>
<feature type="domain" description="Teneurin-like YD-shell" evidence="4">
    <location>
        <begin position="235"/>
        <end position="323"/>
    </location>
</feature>
<gene>
    <name evidence="5" type="ORF">GCM10010981_23290</name>
</gene>
<reference evidence="6" key="1">
    <citation type="journal article" date="2019" name="Int. J. Syst. Evol. Microbiol.">
        <title>The Global Catalogue of Microorganisms (GCM) 10K type strain sequencing project: providing services to taxonomists for standard genome sequencing and annotation.</title>
        <authorList>
            <consortium name="The Broad Institute Genomics Platform"/>
            <consortium name="The Broad Institute Genome Sequencing Center for Infectious Disease"/>
            <person name="Wu L."/>
            <person name="Ma J."/>
        </authorList>
    </citation>
    <scope>NUCLEOTIDE SEQUENCE [LARGE SCALE GENOMIC DNA]</scope>
    <source>
        <strain evidence="6">CGMCC 1.15439</strain>
    </source>
</reference>
<organism evidence="5 6">
    <name type="scientific">Dyella nitratireducens</name>
    <dbReference type="NCBI Taxonomy" id="1849580"/>
    <lineage>
        <taxon>Bacteria</taxon>
        <taxon>Pseudomonadati</taxon>
        <taxon>Pseudomonadota</taxon>
        <taxon>Gammaproteobacteria</taxon>
        <taxon>Lysobacterales</taxon>
        <taxon>Rhodanobacteraceae</taxon>
        <taxon>Dyella</taxon>
    </lineage>
</organism>
<evidence type="ECO:0000259" key="3">
    <source>
        <dbReference type="Pfam" id="PF20148"/>
    </source>
</evidence>
<sequence length="784" mass="84081">MLLTLLLLALAYTTSVMADSGWCNPVEGYAYSYEGTYEACLKDLQHPTYWTLYRPCYLSSQQPWDGNGYSGMWDSTWTLNGGYSSDGFAWWCGGLTPPSPGKPNGKPGDNAVGDPINAGTGNIYRQDQDFSAGRWLKFERFYNSDPSAGTTTLGQHWRHSYASSLSYVAGSTSGTGTVTITREDGRVGTYALSSGTWVGEPDIPDALTEQTDSSGNPTGWTLLRVDNRSTEQFNASGQLTSIQDPEGFITALSYSTTSTPSSVAPGAGYLISVVDPQQRSIQFIYNASGLITQVTAPDGTAYKYAYDANNELQTVTYPDGHTWTYLYGESPNNGGDTASGLLTGIIDESGNRYFSYSYNASGQGINNQMAGGVASYSITYNSDGSADVLDPLGTSRHRTFATVMGVPHVTGVNGTCESCSSVSAWSYNLNGLPSQTTDFNGNTTTYAYDLDGMETVRMEALNAPTQRTIMTTWNDTFHVPTLRQVFNASQTLMTQTQWVYNASGQVLARCEADPNVSGATSYTCAATGSVTAGVRRWAYTYCAAVGTGCPLVGLVLTATGPRTDITQTTTYSYYTSSSATSCGIPGAACYQTGDLYQVTDAQGHVTTIASYDADGRVTRTIDANRINTDMTYTPRGWLASRSVSGATTSFTYTPYGAVQTFTDPDGVTTTYGYDTAHRLVRITDAQGNYTQYALDASGNKTAEQTYDSSGTLHKGLSRIFNTLGKLTTVVDGLNNTIFNASASGSYDANGNLVQSADGLGIQRQQGYDALNRLVQTIDNYNGTN</sequence>
<proteinExistence type="predicted"/>
<keyword evidence="6" id="KW-1185">Reference proteome</keyword>
<dbReference type="InterPro" id="IPR056823">
    <property type="entry name" value="TEN-like_YD-shell"/>
</dbReference>
<evidence type="ECO:0000259" key="4">
    <source>
        <dbReference type="Pfam" id="PF25023"/>
    </source>
</evidence>
<dbReference type="Pfam" id="PF25023">
    <property type="entry name" value="TEN_YD-shell"/>
    <property type="match status" value="1"/>
</dbReference>
<evidence type="ECO:0000256" key="2">
    <source>
        <dbReference type="SAM" id="SignalP"/>
    </source>
</evidence>
<dbReference type="Proteomes" id="UP000620046">
    <property type="component" value="Unassembled WGS sequence"/>
</dbReference>
<keyword evidence="1" id="KW-0677">Repeat</keyword>
<feature type="chain" id="PRO_5045196765" description="RHS repeat protein" evidence="2">
    <location>
        <begin position="19"/>
        <end position="784"/>
    </location>
</feature>
<feature type="signal peptide" evidence="2">
    <location>
        <begin position="1"/>
        <end position="18"/>
    </location>
</feature>
<comment type="caution">
    <text evidence="5">The sequence shown here is derived from an EMBL/GenBank/DDBJ whole genome shotgun (WGS) entry which is preliminary data.</text>
</comment>
<name>A0ABQ1FZY5_9GAMM</name>
<dbReference type="NCBIfam" id="TIGR01643">
    <property type="entry name" value="YD_repeat_2x"/>
    <property type="match status" value="4"/>
</dbReference>
<accession>A0ABQ1FZY5</accession>
<evidence type="ECO:0000313" key="5">
    <source>
        <dbReference type="EMBL" id="GGA33692.1"/>
    </source>
</evidence>
<protein>
    <recommendedName>
        <fullName evidence="7">RHS repeat protein</fullName>
    </recommendedName>
</protein>